<evidence type="ECO:0000259" key="4">
    <source>
        <dbReference type="PROSITE" id="PS01124"/>
    </source>
</evidence>
<dbReference type="Pfam" id="PF12833">
    <property type="entry name" value="HTH_18"/>
    <property type="match status" value="1"/>
</dbReference>
<name>A0ABW2U3W4_9BACT</name>
<keyword evidence="3" id="KW-0804">Transcription</keyword>
<evidence type="ECO:0000313" key="5">
    <source>
        <dbReference type="EMBL" id="MFC7668055.1"/>
    </source>
</evidence>
<dbReference type="Gene3D" id="1.10.10.60">
    <property type="entry name" value="Homeodomain-like"/>
    <property type="match status" value="1"/>
</dbReference>
<dbReference type="InterPro" id="IPR046532">
    <property type="entry name" value="DUF6597"/>
</dbReference>
<evidence type="ECO:0000256" key="1">
    <source>
        <dbReference type="ARBA" id="ARBA00023015"/>
    </source>
</evidence>
<dbReference type="InterPro" id="IPR018060">
    <property type="entry name" value="HTH_AraC"/>
</dbReference>
<evidence type="ECO:0000256" key="2">
    <source>
        <dbReference type="ARBA" id="ARBA00023125"/>
    </source>
</evidence>
<dbReference type="Pfam" id="PF20240">
    <property type="entry name" value="DUF6597"/>
    <property type="match status" value="1"/>
</dbReference>
<dbReference type="InterPro" id="IPR050204">
    <property type="entry name" value="AraC_XylS_family_regulators"/>
</dbReference>
<reference evidence="6" key="1">
    <citation type="journal article" date="2019" name="Int. J. Syst. Evol. Microbiol.">
        <title>The Global Catalogue of Microorganisms (GCM) 10K type strain sequencing project: providing services to taxonomists for standard genome sequencing and annotation.</title>
        <authorList>
            <consortium name="The Broad Institute Genomics Platform"/>
            <consortium name="The Broad Institute Genome Sequencing Center for Infectious Disease"/>
            <person name="Wu L."/>
            <person name="Ma J."/>
        </authorList>
    </citation>
    <scope>NUCLEOTIDE SEQUENCE [LARGE SCALE GENOMIC DNA]</scope>
    <source>
        <strain evidence="6">JCM 19635</strain>
    </source>
</reference>
<gene>
    <name evidence="5" type="ORF">ACFQT0_12160</name>
</gene>
<proteinExistence type="predicted"/>
<sequence>MVVHFQPPAPPLRPFVQHYMLVHTRYAVAPERAVKPMPPAPQHCLYFYPRDEVWTYHYGQGRDIRSPRSIIVGPQVSRVDLRFSPDHLVLCVAFWPGGLHRLLGVPVQELFDFAAESRALLGPEIDELDARLSETIEYAAMLDVVEAYLLRRLRALRHPARPIDALLPQLVAGALLPTVDQQAAAACLSPRQFERNFRERVGMSPKLYARIVRFDRAFRLKERRPGLDWLDVATRVGYFDYRHLVRDFKAFAHVTPPLLLAAEEAHTQVLAKLG</sequence>
<keyword evidence="2" id="KW-0238">DNA-binding</keyword>
<keyword evidence="6" id="KW-1185">Reference proteome</keyword>
<keyword evidence="1" id="KW-0805">Transcription regulation</keyword>
<dbReference type="EMBL" id="JBHTEK010000001">
    <property type="protein sequence ID" value="MFC7668055.1"/>
    <property type="molecule type" value="Genomic_DNA"/>
</dbReference>
<dbReference type="PANTHER" id="PTHR46796">
    <property type="entry name" value="HTH-TYPE TRANSCRIPTIONAL ACTIVATOR RHAS-RELATED"/>
    <property type="match status" value="1"/>
</dbReference>
<evidence type="ECO:0000256" key="3">
    <source>
        <dbReference type="ARBA" id="ARBA00023163"/>
    </source>
</evidence>
<dbReference type="SMART" id="SM00342">
    <property type="entry name" value="HTH_ARAC"/>
    <property type="match status" value="1"/>
</dbReference>
<accession>A0ABW2U3W4</accession>
<dbReference type="PANTHER" id="PTHR46796:SF13">
    <property type="entry name" value="HTH-TYPE TRANSCRIPTIONAL ACTIVATOR RHAS"/>
    <property type="match status" value="1"/>
</dbReference>
<evidence type="ECO:0000313" key="6">
    <source>
        <dbReference type="Proteomes" id="UP001596513"/>
    </source>
</evidence>
<protein>
    <submittedName>
        <fullName evidence="5">Helix-turn-helix domain-containing protein</fullName>
    </submittedName>
</protein>
<feature type="domain" description="HTH araC/xylS-type" evidence="4">
    <location>
        <begin position="161"/>
        <end position="262"/>
    </location>
</feature>
<comment type="caution">
    <text evidence="5">The sequence shown here is derived from an EMBL/GenBank/DDBJ whole genome shotgun (WGS) entry which is preliminary data.</text>
</comment>
<dbReference type="RefSeq" id="WP_380203067.1">
    <property type="nucleotide sequence ID" value="NZ_JBHTEK010000001.1"/>
</dbReference>
<dbReference type="Proteomes" id="UP001596513">
    <property type="component" value="Unassembled WGS sequence"/>
</dbReference>
<organism evidence="5 6">
    <name type="scientific">Hymenobacter humi</name>
    <dbReference type="NCBI Taxonomy" id="1411620"/>
    <lineage>
        <taxon>Bacteria</taxon>
        <taxon>Pseudomonadati</taxon>
        <taxon>Bacteroidota</taxon>
        <taxon>Cytophagia</taxon>
        <taxon>Cytophagales</taxon>
        <taxon>Hymenobacteraceae</taxon>
        <taxon>Hymenobacter</taxon>
    </lineage>
</organism>
<dbReference type="PROSITE" id="PS01124">
    <property type="entry name" value="HTH_ARAC_FAMILY_2"/>
    <property type="match status" value="1"/>
</dbReference>